<organism evidence="1">
    <name type="scientific">uncultured virus</name>
    <dbReference type="NCBI Taxonomy" id="340016"/>
    <lineage>
        <taxon>Viruses</taxon>
        <taxon>environmental samples</taxon>
    </lineage>
</organism>
<accession>A0A218MLL4</accession>
<reference evidence="1" key="2">
    <citation type="journal article" date="2017" name="Nat. Commun.">
        <title>Single-virus genomics reveals hidden cosmopolitan and abundant viruses.</title>
        <authorList>
            <person name="Martinez-Hernandez F."/>
            <person name="Fornas O."/>
            <person name="Lluesma Gomez M."/>
            <person name="Bolduc B."/>
            <person name="de la Cruz Pena M.J."/>
            <person name="Martinez J.M."/>
            <person name="Anton J."/>
            <person name="Gasol J.M."/>
            <person name="Rosselli R."/>
            <person name="Rodriguez-Valera F."/>
            <person name="Sullivan M.B."/>
            <person name="Acinas S.G."/>
            <person name="Martinez-Garcia M."/>
        </authorList>
    </citation>
    <scope>NUCLEOTIDE SEQUENCE</scope>
</reference>
<proteinExistence type="predicted"/>
<reference evidence="1" key="1">
    <citation type="submission" date="2016-10" db="EMBL/GenBank/DDBJ databases">
        <authorList>
            <person name="Varghese N."/>
        </authorList>
    </citation>
    <scope>NUCLEOTIDE SEQUENCE</scope>
</reference>
<evidence type="ECO:0000313" key="1">
    <source>
        <dbReference type="EMBL" id="ASF00167.1"/>
    </source>
</evidence>
<sequence length="50" mass="5656">MKSRGLGDSIEKFTKATGIKKVADMIPGGCGCDDRKQWFNKNFPYNMNKK</sequence>
<dbReference type="EMBL" id="KY052816">
    <property type="protein sequence ID" value="ASF00167.1"/>
    <property type="molecule type" value="Genomic_DNA"/>
</dbReference>
<protein>
    <submittedName>
        <fullName evidence="1">Uncharacterized protein</fullName>
    </submittedName>
</protein>
<name>A0A218MLL4_9VIRU</name>